<protein>
    <submittedName>
        <fullName evidence="1">Uncharacterized protein</fullName>
    </submittedName>
</protein>
<dbReference type="RefSeq" id="WP_179714722.1">
    <property type="nucleotide sequence ID" value="NZ_JACBZT010000001.1"/>
</dbReference>
<keyword evidence="2" id="KW-1185">Reference proteome</keyword>
<dbReference type="Proteomes" id="UP000541969">
    <property type="component" value="Unassembled WGS sequence"/>
</dbReference>
<evidence type="ECO:0000313" key="1">
    <source>
        <dbReference type="EMBL" id="NYJ03941.1"/>
    </source>
</evidence>
<dbReference type="AlphaFoldDB" id="A0A853C9V1"/>
<gene>
    <name evidence="1" type="ORF">GGQ55_000219</name>
</gene>
<evidence type="ECO:0000313" key="2">
    <source>
        <dbReference type="Proteomes" id="UP000541969"/>
    </source>
</evidence>
<dbReference type="EMBL" id="JACBZT010000001">
    <property type="protein sequence ID" value="NYJ03941.1"/>
    <property type="molecule type" value="Genomic_DNA"/>
</dbReference>
<accession>A0A853C9V1</accession>
<sequence length="82" mass="9302">MHRYKASTAQPRVHLDLATSALRSELRQKIRQDGADELPDWSTLRIWGPFEVFGQKGEICYEYRGLVDTLTPLAMPTRALAG</sequence>
<organism evidence="1 2">
    <name type="scientific">Petropleomorpha daqingensis</name>
    <dbReference type="NCBI Taxonomy" id="2026353"/>
    <lineage>
        <taxon>Bacteria</taxon>
        <taxon>Bacillati</taxon>
        <taxon>Actinomycetota</taxon>
        <taxon>Actinomycetes</taxon>
        <taxon>Geodermatophilales</taxon>
        <taxon>Geodermatophilaceae</taxon>
        <taxon>Petropleomorpha</taxon>
    </lineage>
</organism>
<comment type="caution">
    <text evidence="1">The sequence shown here is derived from an EMBL/GenBank/DDBJ whole genome shotgun (WGS) entry which is preliminary data.</text>
</comment>
<name>A0A853C9V1_9ACTN</name>
<reference evidence="1 2" key="1">
    <citation type="submission" date="2020-07" db="EMBL/GenBank/DDBJ databases">
        <title>Sequencing the genomes of 1000 actinobacteria strains.</title>
        <authorList>
            <person name="Klenk H.-P."/>
        </authorList>
    </citation>
    <scope>NUCLEOTIDE SEQUENCE [LARGE SCALE GENOMIC DNA]</scope>
    <source>
        <strain evidence="1 2">DSM 104001</strain>
    </source>
</reference>
<proteinExistence type="predicted"/>